<proteinExistence type="predicted"/>
<dbReference type="EMBL" id="CACRYJ010000017">
    <property type="protein sequence ID" value="VZO36219.1"/>
    <property type="molecule type" value="Genomic_DNA"/>
</dbReference>
<dbReference type="AlphaFoldDB" id="A0A7M4DH26"/>
<accession>A0A7M4DH26</accession>
<evidence type="ECO:0000313" key="2">
    <source>
        <dbReference type="Proteomes" id="UP000419743"/>
    </source>
</evidence>
<protein>
    <submittedName>
        <fullName evidence="1">Uncharacterized protein</fullName>
    </submittedName>
</protein>
<evidence type="ECO:0000313" key="1">
    <source>
        <dbReference type="EMBL" id="VZO36219.1"/>
    </source>
</evidence>
<name>A0A7M4DH26_9MICO</name>
<sequence length="43" mass="3993">MEAPHARVRRGFLAVAGAAAGAAAADVAVATPAVAAFTASGLG</sequence>
<reference evidence="1 2" key="1">
    <citation type="submission" date="2019-11" db="EMBL/GenBank/DDBJ databases">
        <authorList>
            <person name="Criscuolo A."/>
        </authorList>
    </citation>
    <scope>NUCLEOTIDE SEQUENCE [LARGE SCALE GENOMIC DNA]</scope>
    <source>
        <strain evidence="1">CIP111667</strain>
    </source>
</reference>
<gene>
    <name evidence="1" type="ORF">HALOF300_01423</name>
</gene>
<dbReference type="PROSITE" id="PS51318">
    <property type="entry name" value="TAT"/>
    <property type="match status" value="1"/>
</dbReference>
<keyword evidence="2" id="KW-1185">Reference proteome</keyword>
<dbReference type="InterPro" id="IPR006311">
    <property type="entry name" value="TAT_signal"/>
</dbReference>
<dbReference type="RefSeq" id="WP_269455265.1">
    <property type="nucleotide sequence ID" value="NZ_CACRYJ010000017.1"/>
</dbReference>
<organism evidence="1 2">
    <name type="scientific">Occultella aeris</name>
    <dbReference type="NCBI Taxonomy" id="2761496"/>
    <lineage>
        <taxon>Bacteria</taxon>
        <taxon>Bacillati</taxon>
        <taxon>Actinomycetota</taxon>
        <taxon>Actinomycetes</taxon>
        <taxon>Micrococcales</taxon>
        <taxon>Ruaniaceae</taxon>
        <taxon>Occultella</taxon>
    </lineage>
</organism>
<comment type="caution">
    <text evidence="1">The sequence shown here is derived from an EMBL/GenBank/DDBJ whole genome shotgun (WGS) entry which is preliminary data.</text>
</comment>
<dbReference type="Proteomes" id="UP000419743">
    <property type="component" value="Unassembled WGS sequence"/>
</dbReference>